<dbReference type="InterPro" id="IPR005592">
    <property type="entry name" value="Mono/diacylglycerol_lipase_N"/>
</dbReference>
<dbReference type="EMBL" id="JYKN01001845">
    <property type="protein sequence ID" value="KKK18743.1"/>
    <property type="molecule type" value="Genomic_DNA"/>
</dbReference>
<organism evidence="3 4">
    <name type="scientific">Aspergillus ochraceoroseus</name>
    <dbReference type="NCBI Taxonomy" id="138278"/>
    <lineage>
        <taxon>Eukaryota</taxon>
        <taxon>Fungi</taxon>
        <taxon>Dikarya</taxon>
        <taxon>Ascomycota</taxon>
        <taxon>Pezizomycotina</taxon>
        <taxon>Eurotiomycetes</taxon>
        <taxon>Eurotiomycetidae</taxon>
        <taxon>Eurotiales</taxon>
        <taxon>Aspergillaceae</taxon>
        <taxon>Aspergillus</taxon>
        <taxon>Aspergillus subgen. Nidulantes</taxon>
    </lineage>
</organism>
<feature type="signal peptide" evidence="1">
    <location>
        <begin position="1"/>
        <end position="21"/>
    </location>
</feature>
<dbReference type="GO" id="GO:0016042">
    <property type="term" value="P:lipid catabolic process"/>
    <property type="evidence" value="ECO:0007669"/>
    <property type="project" value="InterPro"/>
</dbReference>
<evidence type="ECO:0000313" key="3">
    <source>
        <dbReference type="EMBL" id="KKK18743.1"/>
    </source>
</evidence>
<keyword evidence="1" id="KW-0732">Signal</keyword>
<dbReference type="Pfam" id="PF03893">
    <property type="entry name" value="Lipase3_N"/>
    <property type="match status" value="1"/>
</dbReference>
<name>A0A0F8UGS4_9EURO</name>
<sequence>MVSLGSLSAVLAVAFAGLSVAAPLTQVSSGVLQDLTLFAEYSAASYCTVNINSTGNKVVCSAGNCPLVEQAHTETLREFHESVSAMSSETSPDSWPQTQPTNSIVLSFRGSRTLDTWIATLDFGLTADWFGRGYVGFMHVSPEYWITRGDDMTVTSSDIEVIEGVGSTKGNAGEVMQSISAHSWYIVEITACN</sequence>
<dbReference type="InterPro" id="IPR029058">
    <property type="entry name" value="AB_hydrolase_fold"/>
</dbReference>
<evidence type="ECO:0000313" key="4">
    <source>
        <dbReference type="Proteomes" id="UP000034947"/>
    </source>
</evidence>
<evidence type="ECO:0000259" key="2">
    <source>
        <dbReference type="Pfam" id="PF03893"/>
    </source>
</evidence>
<keyword evidence="4" id="KW-1185">Reference proteome</keyword>
<accession>A0A0F8UGS4</accession>
<feature type="domain" description="Mono-/di-acylglycerol lipase N-terminal" evidence="2">
    <location>
        <begin position="7"/>
        <end position="74"/>
    </location>
</feature>
<dbReference type="Proteomes" id="UP000034947">
    <property type="component" value="Unassembled WGS sequence"/>
</dbReference>
<dbReference type="VEuPathDB" id="FungiDB:P175DRAFT_0557862"/>
<evidence type="ECO:0000256" key="1">
    <source>
        <dbReference type="SAM" id="SignalP"/>
    </source>
</evidence>
<proteinExistence type="predicted"/>
<reference evidence="3 4" key="1">
    <citation type="submission" date="2015-02" db="EMBL/GenBank/DDBJ databases">
        <title>Draft Genome Sequences of Two Closely-Related Aflatoxigenic Aspergillus Species Obtained from the Cote d'Ivoire.</title>
        <authorList>
            <person name="Moore G.G."/>
            <person name="Beltz S.B."/>
            <person name="Mack B.M."/>
        </authorList>
    </citation>
    <scope>NUCLEOTIDE SEQUENCE [LARGE SCALE GENOMIC DNA]</scope>
    <source>
        <strain evidence="3 4">SRRC1432</strain>
    </source>
</reference>
<dbReference type="AlphaFoldDB" id="A0A0F8UGS4"/>
<feature type="chain" id="PRO_5002528576" description="Mono-/di-acylglycerol lipase N-terminal domain-containing protein" evidence="1">
    <location>
        <begin position="22"/>
        <end position="193"/>
    </location>
</feature>
<gene>
    <name evidence="3" type="ORF">AOCH_000591</name>
</gene>
<protein>
    <recommendedName>
        <fullName evidence="2">Mono-/di-acylglycerol lipase N-terminal domain-containing protein</fullName>
    </recommendedName>
</protein>
<comment type="caution">
    <text evidence="3">The sequence shown here is derived from an EMBL/GenBank/DDBJ whole genome shotgun (WGS) entry which is preliminary data.</text>
</comment>
<dbReference type="Gene3D" id="3.40.50.1820">
    <property type="entry name" value="alpha/beta hydrolase"/>
    <property type="match status" value="2"/>
</dbReference>